<dbReference type="PANTHER" id="PTHR43581:SF3">
    <property type="entry name" value="AAA+ ATPASE DOMAIN-CONTAINING PROTEIN"/>
    <property type="match status" value="1"/>
</dbReference>
<name>A0A5J6MFQ0_9PROT</name>
<keyword evidence="3" id="KW-1185">Reference proteome</keyword>
<evidence type="ECO:0000313" key="2">
    <source>
        <dbReference type="EMBL" id="QEX16263.1"/>
    </source>
</evidence>
<dbReference type="Gene3D" id="3.40.50.300">
    <property type="entry name" value="P-loop containing nucleotide triphosphate hydrolases"/>
    <property type="match status" value="2"/>
</dbReference>
<dbReference type="SUPFAM" id="SSF52540">
    <property type="entry name" value="P-loop containing nucleoside triphosphate hydrolases"/>
    <property type="match status" value="1"/>
</dbReference>
<dbReference type="InterPro" id="IPR003959">
    <property type="entry name" value="ATPase_AAA_core"/>
</dbReference>
<protein>
    <recommendedName>
        <fullName evidence="1">ATPase AAA-type core domain-containing protein</fullName>
    </recommendedName>
</protein>
<dbReference type="InterPro" id="IPR014555">
    <property type="entry name" value="RecF-like"/>
</dbReference>
<sequence length="456" mass="51413">MLTHISVDGFRSLSNFEMEIRPGLNILIGPNGSGKSNIISYFQFLSRLARTGLSDAVSLTGGAGAFFQKTGETKYTNRVTAVTRGLTFVEEIDKSDRAGWMLYEYRFGIHASERFDSIIFSEQEIRLSSIGGVRSDVPAMDALQHEYFDWDLVIESSTTPAHARVVKLSDGWLAREASKAISRKDILDQFDRDISEASFESISLIRLRSRFFNPILYIAGDFLGGETLSIDPAEVKRPEDSAREPGIRSDGSGLAATLWHMLNEPTYKAYDYPYYSRPRNFQYWRGRGWAKVYKQLQSLIQLVNSQIQNVYVTNEPFDNQLKIKVRMEGPRGDVDLPLSAMSDGTIKWASLITAILTHRSIFAIEEPENFLHPLMLTEIVKLMRESTSEKFSFVIMTTHSETLLNAASPYDVIVVSMEHGITRGRRPANPDQLLREIQETGFGLGHYYLAGDLSDA</sequence>
<proteinExistence type="predicted"/>
<dbReference type="EMBL" id="CP042906">
    <property type="protein sequence ID" value="QEX16263.1"/>
    <property type="molecule type" value="Genomic_DNA"/>
</dbReference>
<accession>A0A5J6MFQ0</accession>
<organism evidence="2 3">
    <name type="scientific">Hypericibacter terrae</name>
    <dbReference type="NCBI Taxonomy" id="2602015"/>
    <lineage>
        <taxon>Bacteria</taxon>
        <taxon>Pseudomonadati</taxon>
        <taxon>Pseudomonadota</taxon>
        <taxon>Alphaproteobacteria</taxon>
        <taxon>Rhodospirillales</taxon>
        <taxon>Dongiaceae</taxon>
        <taxon>Hypericibacter</taxon>
    </lineage>
</organism>
<gene>
    <name evidence="2" type="ORF">FRZ44_15560</name>
</gene>
<dbReference type="GO" id="GO:0005524">
    <property type="term" value="F:ATP binding"/>
    <property type="evidence" value="ECO:0007669"/>
    <property type="project" value="InterPro"/>
</dbReference>
<dbReference type="PANTHER" id="PTHR43581">
    <property type="entry name" value="ATP/GTP PHOSPHATASE"/>
    <property type="match status" value="1"/>
</dbReference>
<evidence type="ECO:0000313" key="3">
    <source>
        <dbReference type="Proteomes" id="UP000326202"/>
    </source>
</evidence>
<evidence type="ECO:0000259" key="1">
    <source>
        <dbReference type="Pfam" id="PF13304"/>
    </source>
</evidence>
<dbReference type="GO" id="GO:0016887">
    <property type="term" value="F:ATP hydrolysis activity"/>
    <property type="evidence" value="ECO:0007669"/>
    <property type="project" value="InterPro"/>
</dbReference>
<dbReference type="Proteomes" id="UP000326202">
    <property type="component" value="Chromosome"/>
</dbReference>
<dbReference type="InterPro" id="IPR027417">
    <property type="entry name" value="P-loop_NTPase"/>
</dbReference>
<dbReference type="InterPro" id="IPR051396">
    <property type="entry name" value="Bact_Antivir_Def_Nuclease"/>
</dbReference>
<dbReference type="Pfam" id="PF13304">
    <property type="entry name" value="AAA_21"/>
    <property type="match status" value="1"/>
</dbReference>
<reference evidence="2 3" key="1">
    <citation type="submission" date="2019-08" db="EMBL/GenBank/DDBJ databases">
        <title>Hyperibacter terrae gen. nov., sp. nov. and Hyperibacter viscosus sp. nov., two new members in the family Rhodospirillaceae isolated from the rhizosphere of Hypericum perforatum.</title>
        <authorList>
            <person name="Noviana Z."/>
        </authorList>
    </citation>
    <scope>NUCLEOTIDE SEQUENCE [LARGE SCALE GENOMIC DNA]</scope>
    <source>
        <strain evidence="2 3">R5913</strain>
    </source>
</reference>
<dbReference type="PIRSF" id="PIRSF029347">
    <property type="entry name" value="RecF"/>
    <property type="match status" value="1"/>
</dbReference>
<feature type="domain" description="ATPase AAA-type core" evidence="1">
    <location>
        <begin position="24"/>
        <end position="405"/>
    </location>
</feature>
<dbReference type="KEGG" id="htq:FRZ44_15560"/>
<dbReference type="OrthoDB" id="7596665at2"/>
<dbReference type="AlphaFoldDB" id="A0A5J6MFQ0"/>